<dbReference type="GeneID" id="94694167"/>
<evidence type="ECO:0000313" key="3">
    <source>
        <dbReference type="EMBL" id="SDY71079.1"/>
    </source>
</evidence>
<dbReference type="InterPro" id="IPR037523">
    <property type="entry name" value="VOC_core"/>
</dbReference>
<gene>
    <name evidence="2" type="ORF">I6G47_13540</name>
    <name evidence="3" type="ORF">SAMN05421547_107100</name>
</gene>
<dbReference type="RefSeq" id="WP_016448965.1">
    <property type="nucleotide sequence ID" value="NZ_AP025556.1"/>
</dbReference>
<evidence type="ECO:0000313" key="5">
    <source>
        <dbReference type="Proteomes" id="UP000595064"/>
    </source>
</evidence>
<dbReference type="SUPFAM" id="SSF54593">
    <property type="entry name" value="Glyoxalase/Bleomycin resistance protein/Dihydroxybiphenyl dioxygenase"/>
    <property type="match status" value="1"/>
</dbReference>
<proteinExistence type="predicted"/>
<dbReference type="PROSITE" id="PS51819">
    <property type="entry name" value="VOC"/>
    <property type="match status" value="1"/>
</dbReference>
<dbReference type="EMBL" id="CP065748">
    <property type="protein sequence ID" value="QPS84015.1"/>
    <property type="molecule type" value="Genomic_DNA"/>
</dbReference>
<dbReference type="EMBL" id="FNPE01000007">
    <property type="protein sequence ID" value="SDY71079.1"/>
    <property type="molecule type" value="Genomic_DNA"/>
</dbReference>
<evidence type="ECO:0000259" key="1">
    <source>
        <dbReference type="PROSITE" id="PS51819"/>
    </source>
</evidence>
<feature type="domain" description="VOC" evidence="1">
    <location>
        <begin position="1"/>
        <end position="125"/>
    </location>
</feature>
<keyword evidence="3" id="KW-0223">Dioxygenase</keyword>
<dbReference type="Proteomes" id="UP000595064">
    <property type="component" value="Chromosome"/>
</dbReference>
<dbReference type="Pfam" id="PF00903">
    <property type="entry name" value="Glyoxalase"/>
    <property type="match status" value="1"/>
</dbReference>
<dbReference type="InterPro" id="IPR004360">
    <property type="entry name" value="Glyas_Fos-R_dOase_dom"/>
</dbReference>
<dbReference type="Proteomes" id="UP000183417">
    <property type="component" value="Unassembled WGS sequence"/>
</dbReference>
<dbReference type="PANTHER" id="PTHR35006">
    <property type="entry name" value="GLYOXALASE FAMILY PROTEIN (AFU_ORTHOLOGUE AFUA_5G14830)"/>
    <property type="match status" value="1"/>
</dbReference>
<dbReference type="PANTHER" id="PTHR35006:SF2">
    <property type="entry name" value="GLYOXALASE FAMILY PROTEIN (AFU_ORTHOLOGUE AFUA_5G14830)"/>
    <property type="match status" value="1"/>
</dbReference>
<accession>A0A1H3M4D4</accession>
<organism evidence="3 4">
    <name type="scientific">Delftia lacustris</name>
    <dbReference type="NCBI Taxonomy" id="558537"/>
    <lineage>
        <taxon>Bacteria</taxon>
        <taxon>Pseudomonadati</taxon>
        <taxon>Pseudomonadota</taxon>
        <taxon>Betaproteobacteria</taxon>
        <taxon>Burkholderiales</taxon>
        <taxon>Comamonadaceae</taxon>
        <taxon>Delftia</taxon>
    </lineage>
</organism>
<dbReference type="InterPro" id="IPR029068">
    <property type="entry name" value="Glyas_Bleomycin-R_OHBP_Dase"/>
</dbReference>
<keyword evidence="5" id="KW-1185">Reference proteome</keyword>
<evidence type="ECO:0000313" key="2">
    <source>
        <dbReference type="EMBL" id="QPS84015.1"/>
    </source>
</evidence>
<reference evidence="3 4" key="1">
    <citation type="submission" date="2016-10" db="EMBL/GenBank/DDBJ databases">
        <authorList>
            <person name="de Groot N.N."/>
        </authorList>
    </citation>
    <scope>NUCLEOTIDE SEQUENCE [LARGE SCALE GENOMIC DNA]</scope>
    <source>
        <strain evidence="3 4">LMG 24775</strain>
    </source>
</reference>
<dbReference type="Gene3D" id="3.10.180.10">
    <property type="entry name" value="2,3-Dihydroxybiphenyl 1,2-Dioxygenase, domain 1"/>
    <property type="match status" value="1"/>
</dbReference>
<reference evidence="2 5" key="2">
    <citation type="submission" date="2020-12" db="EMBL/GenBank/DDBJ databases">
        <title>FDA dAtabase for Regulatory Grade micrObial Sequences (FDA-ARGOS): Supporting development and validation of Infectious Disease Dx tests.</title>
        <authorList>
            <person name="Sproer C."/>
            <person name="Gronow S."/>
            <person name="Severitt S."/>
            <person name="Schroder I."/>
            <person name="Tallon L."/>
            <person name="Sadzewicz L."/>
            <person name="Zhao X."/>
            <person name="Boylan J."/>
            <person name="Ott S."/>
            <person name="Bowen H."/>
            <person name="Vavikolanu K."/>
            <person name="Mehta A."/>
            <person name="Aluvathingal J."/>
            <person name="Nadendla S."/>
            <person name="Lowell S."/>
            <person name="Myers T."/>
            <person name="Yan Y."/>
            <person name="Sichtig H."/>
        </authorList>
    </citation>
    <scope>NUCLEOTIDE SEQUENCE [LARGE SCALE GENOMIC DNA]</scope>
    <source>
        <strain evidence="2 5">FDAARGOS_890</strain>
    </source>
</reference>
<dbReference type="CDD" id="cd07262">
    <property type="entry name" value="VOC_like"/>
    <property type="match status" value="1"/>
</dbReference>
<dbReference type="AlphaFoldDB" id="A0A1H3M4D4"/>
<evidence type="ECO:0000313" key="4">
    <source>
        <dbReference type="Proteomes" id="UP000183417"/>
    </source>
</evidence>
<keyword evidence="3" id="KW-0560">Oxidoreductase</keyword>
<name>A0A1H3M4D4_9BURK</name>
<dbReference type="KEGG" id="dla:I6G47_13540"/>
<sequence>MIDHTGILVSDFDRSREFYARALAPLGYEILMELSAELTGHGDTAGFGEPPKPDFWITGGEPNQPPIHVAFRVDNRNMVDDFHAAALAAGGRCNGEPGLRPHYHDDYYAAFVLDPDGHNIEAVCHLPPA</sequence>
<protein>
    <submittedName>
        <fullName evidence="3">Catechol 2,3-dioxygenase</fullName>
    </submittedName>
    <submittedName>
        <fullName evidence="2">VOC family protein</fullName>
    </submittedName>
</protein>
<dbReference type="GO" id="GO:0051213">
    <property type="term" value="F:dioxygenase activity"/>
    <property type="evidence" value="ECO:0007669"/>
    <property type="project" value="UniProtKB-KW"/>
</dbReference>